<keyword evidence="4 8" id="KW-0479">Metal-binding</keyword>
<keyword evidence="11" id="KW-1185">Reference proteome</keyword>
<proteinExistence type="inferred from homology"/>
<name>A0ABV7CFS0_9GAMM</name>
<evidence type="ECO:0000256" key="1">
    <source>
        <dbReference type="ARBA" id="ARBA00010669"/>
    </source>
</evidence>
<dbReference type="NCBIfam" id="NF008113">
    <property type="entry name" value="PRK10860.1"/>
    <property type="match status" value="1"/>
</dbReference>
<dbReference type="InterPro" id="IPR016192">
    <property type="entry name" value="APOBEC/CMP_deaminase_Zn-bd"/>
</dbReference>
<dbReference type="HAMAP" id="MF_00972">
    <property type="entry name" value="tRNA_aden_deaminase"/>
    <property type="match status" value="1"/>
</dbReference>
<feature type="binding site" evidence="8">
    <location>
        <position position="86"/>
    </location>
    <ligand>
        <name>Zn(2+)</name>
        <dbReference type="ChEBI" id="CHEBI:29105"/>
        <note>catalytic</note>
    </ligand>
</feature>
<dbReference type="InterPro" id="IPR016193">
    <property type="entry name" value="Cytidine_deaminase-like"/>
</dbReference>
<dbReference type="EMBL" id="JBHRSD010000003">
    <property type="protein sequence ID" value="MFC3031450.1"/>
    <property type="molecule type" value="Genomic_DNA"/>
</dbReference>
<comment type="cofactor">
    <cofactor evidence="8">
        <name>Zn(2+)</name>
        <dbReference type="ChEBI" id="CHEBI:29105"/>
    </cofactor>
    <text evidence="8">Binds 1 zinc ion per subunit.</text>
</comment>
<evidence type="ECO:0000313" key="10">
    <source>
        <dbReference type="EMBL" id="MFC3031450.1"/>
    </source>
</evidence>
<dbReference type="GO" id="GO:0052717">
    <property type="term" value="F:tRNA-specific adenosine-34 deaminase activity"/>
    <property type="evidence" value="ECO:0007669"/>
    <property type="project" value="UniProtKB-EC"/>
</dbReference>
<keyword evidence="3 8" id="KW-0819">tRNA processing</keyword>
<keyword evidence="5 8" id="KW-0378">Hydrolase</keyword>
<dbReference type="Proteomes" id="UP001595453">
    <property type="component" value="Unassembled WGS sequence"/>
</dbReference>
<dbReference type="CDD" id="cd01285">
    <property type="entry name" value="nucleoside_deaminase"/>
    <property type="match status" value="1"/>
</dbReference>
<comment type="function">
    <text evidence="8">Catalyzes the deamination of adenosine to inosine at the wobble position 34 of tRNA(Arg2).</text>
</comment>
<evidence type="ECO:0000256" key="2">
    <source>
        <dbReference type="ARBA" id="ARBA00011738"/>
    </source>
</evidence>
<dbReference type="PANTHER" id="PTHR11079:SF202">
    <property type="entry name" value="TRNA-SPECIFIC ADENOSINE DEAMINASE"/>
    <property type="match status" value="1"/>
</dbReference>
<keyword evidence="6 8" id="KW-0862">Zinc</keyword>
<organism evidence="10 11">
    <name type="scientific">Pseudoalteromonas fenneropenaei</name>
    <dbReference type="NCBI Taxonomy" id="1737459"/>
    <lineage>
        <taxon>Bacteria</taxon>
        <taxon>Pseudomonadati</taxon>
        <taxon>Pseudomonadota</taxon>
        <taxon>Gammaproteobacteria</taxon>
        <taxon>Alteromonadales</taxon>
        <taxon>Pseudoalteromonadaceae</taxon>
        <taxon>Pseudoalteromonas</taxon>
    </lineage>
</organism>
<evidence type="ECO:0000256" key="6">
    <source>
        <dbReference type="ARBA" id="ARBA00022833"/>
    </source>
</evidence>
<feature type="active site" description="Proton donor" evidence="8">
    <location>
        <position position="58"/>
    </location>
</feature>
<comment type="catalytic activity">
    <reaction evidence="7 8">
        <text>adenosine(34) in tRNA + H2O + H(+) = inosine(34) in tRNA + NH4(+)</text>
        <dbReference type="Rhea" id="RHEA:43168"/>
        <dbReference type="Rhea" id="RHEA-COMP:10373"/>
        <dbReference type="Rhea" id="RHEA-COMP:10374"/>
        <dbReference type="ChEBI" id="CHEBI:15377"/>
        <dbReference type="ChEBI" id="CHEBI:15378"/>
        <dbReference type="ChEBI" id="CHEBI:28938"/>
        <dbReference type="ChEBI" id="CHEBI:74411"/>
        <dbReference type="ChEBI" id="CHEBI:82852"/>
        <dbReference type="EC" id="3.5.4.33"/>
    </reaction>
</comment>
<feature type="binding site" evidence="8">
    <location>
        <position position="56"/>
    </location>
    <ligand>
        <name>Zn(2+)</name>
        <dbReference type="ChEBI" id="CHEBI:29105"/>
        <note>catalytic</note>
    </ligand>
</feature>
<dbReference type="InterPro" id="IPR002125">
    <property type="entry name" value="CMP_dCMP_dom"/>
</dbReference>
<accession>A0ABV7CFS0</accession>
<reference evidence="11" key="1">
    <citation type="journal article" date="2019" name="Int. J. Syst. Evol. Microbiol.">
        <title>The Global Catalogue of Microorganisms (GCM) 10K type strain sequencing project: providing services to taxonomists for standard genome sequencing and annotation.</title>
        <authorList>
            <consortium name="The Broad Institute Genomics Platform"/>
            <consortium name="The Broad Institute Genome Sequencing Center for Infectious Disease"/>
            <person name="Wu L."/>
            <person name="Ma J."/>
        </authorList>
    </citation>
    <scope>NUCLEOTIDE SEQUENCE [LARGE SCALE GENOMIC DNA]</scope>
    <source>
        <strain evidence="11">KCTC 42730</strain>
    </source>
</reference>
<dbReference type="Gene3D" id="3.40.140.10">
    <property type="entry name" value="Cytidine Deaminase, domain 2"/>
    <property type="match status" value="1"/>
</dbReference>
<evidence type="ECO:0000256" key="4">
    <source>
        <dbReference type="ARBA" id="ARBA00022723"/>
    </source>
</evidence>
<protein>
    <recommendedName>
        <fullName evidence="8">tRNA-specific adenosine deaminase</fullName>
        <ecNumber evidence="8">3.5.4.33</ecNumber>
    </recommendedName>
</protein>
<dbReference type="PROSITE" id="PS00903">
    <property type="entry name" value="CYT_DCMP_DEAMINASES_1"/>
    <property type="match status" value="1"/>
</dbReference>
<dbReference type="InterPro" id="IPR028883">
    <property type="entry name" value="tRNA_aden_deaminase"/>
</dbReference>
<dbReference type="PANTHER" id="PTHR11079">
    <property type="entry name" value="CYTOSINE DEAMINASE FAMILY MEMBER"/>
    <property type="match status" value="1"/>
</dbReference>
<feature type="binding site" evidence="8">
    <location>
        <position position="89"/>
    </location>
    <ligand>
        <name>Zn(2+)</name>
        <dbReference type="ChEBI" id="CHEBI:29105"/>
        <note>catalytic</note>
    </ligand>
</feature>
<dbReference type="Pfam" id="PF00383">
    <property type="entry name" value="dCMP_cyt_deam_1"/>
    <property type="match status" value="1"/>
</dbReference>
<dbReference type="RefSeq" id="WP_377120706.1">
    <property type="nucleotide sequence ID" value="NZ_JBHRSD010000003.1"/>
</dbReference>
<comment type="caution">
    <text evidence="10">The sequence shown here is derived from an EMBL/GenBank/DDBJ whole genome shotgun (WGS) entry which is preliminary data.</text>
</comment>
<comment type="subunit">
    <text evidence="2 8">Homodimer.</text>
</comment>
<evidence type="ECO:0000313" key="11">
    <source>
        <dbReference type="Proteomes" id="UP001595453"/>
    </source>
</evidence>
<evidence type="ECO:0000256" key="3">
    <source>
        <dbReference type="ARBA" id="ARBA00022694"/>
    </source>
</evidence>
<feature type="domain" description="CMP/dCMP-type deaminase" evidence="9">
    <location>
        <begin position="5"/>
        <end position="118"/>
    </location>
</feature>
<evidence type="ECO:0000256" key="5">
    <source>
        <dbReference type="ARBA" id="ARBA00022801"/>
    </source>
</evidence>
<dbReference type="PROSITE" id="PS51747">
    <property type="entry name" value="CYT_DCMP_DEAMINASES_2"/>
    <property type="match status" value="1"/>
</dbReference>
<evidence type="ECO:0000256" key="7">
    <source>
        <dbReference type="ARBA" id="ARBA00048045"/>
    </source>
</evidence>
<dbReference type="EC" id="3.5.4.33" evidence="8"/>
<evidence type="ECO:0000259" key="9">
    <source>
        <dbReference type="PROSITE" id="PS51747"/>
    </source>
</evidence>
<sequence length="164" mass="18060">MTTQRSDEEWMMQALMLADKAWQQGEIPVGAILVKDDEVLGEGWNQSITLHDPSAHAEMMAIRAAGKALKNYRLVDCTLYVTLEPCSMCAGLLVHSRVKRVVYGASDAKTGSAGSIMNLLQEPKLNHQVEITRGVLAEACGEKLSAFFRERRQQIKAAKQATQG</sequence>
<comment type="similarity">
    <text evidence="1">Belongs to the cytidine and deoxycytidylate deaminase family. ADAT2 subfamily.</text>
</comment>
<evidence type="ECO:0000256" key="8">
    <source>
        <dbReference type="HAMAP-Rule" id="MF_00972"/>
    </source>
</evidence>
<gene>
    <name evidence="8 10" type="primary">tadA</name>
    <name evidence="10" type="ORF">ACFOEE_02780</name>
</gene>
<dbReference type="SUPFAM" id="SSF53927">
    <property type="entry name" value="Cytidine deaminase-like"/>
    <property type="match status" value="1"/>
</dbReference>